<dbReference type="Gene3D" id="1.20.5.170">
    <property type="match status" value="1"/>
</dbReference>
<comment type="caution">
    <text evidence="1">The sequence shown here is derived from an EMBL/GenBank/DDBJ whole genome shotgun (WGS) entry which is preliminary data.</text>
</comment>
<dbReference type="Proteomes" id="UP000821837">
    <property type="component" value="Chromosome 3"/>
</dbReference>
<dbReference type="AlphaFoldDB" id="A0A9D4SY30"/>
<sequence>MAPDRGNPLLRQVSLAAAAAFHDTSRAQSRPAELLEPMPCDTDHLYAHCGDDAPDDSEQDRLRAIVVLHTDLIQHQEEVIAERGEADRRAAHSARRGESFSCVVAHGPTT</sequence>
<dbReference type="EMBL" id="JABSTV010001249">
    <property type="protein sequence ID" value="KAH7961260.1"/>
    <property type="molecule type" value="Genomic_DNA"/>
</dbReference>
<dbReference type="VEuPathDB" id="VectorBase:RSAN_052389"/>
<evidence type="ECO:0000313" key="2">
    <source>
        <dbReference type="Proteomes" id="UP000821837"/>
    </source>
</evidence>
<proteinExistence type="predicted"/>
<keyword evidence="2" id="KW-1185">Reference proteome</keyword>
<organism evidence="1 2">
    <name type="scientific">Rhipicephalus sanguineus</name>
    <name type="common">Brown dog tick</name>
    <name type="synonym">Ixodes sanguineus</name>
    <dbReference type="NCBI Taxonomy" id="34632"/>
    <lineage>
        <taxon>Eukaryota</taxon>
        <taxon>Metazoa</taxon>
        <taxon>Ecdysozoa</taxon>
        <taxon>Arthropoda</taxon>
        <taxon>Chelicerata</taxon>
        <taxon>Arachnida</taxon>
        <taxon>Acari</taxon>
        <taxon>Parasitiformes</taxon>
        <taxon>Ixodida</taxon>
        <taxon>Ixodoidea</taxon>
        <taxon>Ixodidae</taxon>
        <taxon>Rhipicephalinae</taxon>
        <taxon>Rhipicephalus</taxon>
        <taxon>Rhipicephalus</taxon>
    </lineage>
</organism>
<accession>A0A9D4SY30</accession>
<reference evidence="1" key="1">
    <citation type="journal article" date="2020" name="Cell">
        <title>Large-Scale Comparative Analyses of Tick Genomes Elucidate Their Genetic Diversity and Vector Capacities.</title>
        <authorList>
            <consortium name="Tick Genome and Microbiome Consortium (TIGMIC)"/>
            <person name="Jia N."/>
            <person name="Wang J."/>
            <person name="Shi W."/>
            <person name="Du L."/>
            <person name="Sun Y."/>
            <person name="Zhan W."/>
            <person name="Jiang J.F."/>
            <person name="Wang Q."/>
            <person name="Zhang B."/>
            <person name="Ji P."/>
            <person name="Bell-Sakyi L."/>
            <person name="Cui X.M."/>
            <person name="Yuan T.T."/>
            <person name="Jiang B.G."/>
            <person name="Yang W.F."/>
            <person name="Lam T.T."/>
            <person name="Chang Q.C."/>
            <person name="Ding S.J."/>
            <person name="Wang X.J."/>
            <person name="Zhu J.G."/>
            <person name="Ruan X.D."/>
            <person name="Zhao L."/>
            <person name="Wei J.T."/>
            <person name="Ye R.Z."/>
            <person name="Que T.C."/>
            <person name="Du C.H."/>
            <person name="Zhou Y.H."/>
            <person name="Cheng J.X."/>
            <person name="Dai P.F."/>
            <person name="Guo W.B."/>
            <person name="Han X.H."/>
            <person name="Huang E.J."/>
            <person name="Li L.F."/>
            <person name="Wei W."/>
            <person name="Gao Y.C."/>
            <person name="Liu J.Z."/>
            <person name="Shao H.Z."/>
            <person name="Wang X."/>
            <person name="Wang C.C."/>
            <person name="Yang T.C."/>
            <person name="Huo Q.B."/>
            <person name="Li W."/>
            <person name="Chen H.Y."/>
            <person name="Chen S.E."/>
            <person name="Zhou L.G."/>
            <person name="Ni X.B."/>
            <person name="Tian J.H."/>
            <person name="Sheng Y."/>
            <person name="Liu T."/>
            <person name="Pan Y.S."/>
            <person name="Xia L.Y."/>
            <person name="Li J."/>
            <person name="Zhao F."/>
            <person name="Cao W.C."/>
        </authorList>
    </citation>
    <scope>NUCLEOTIDE SEQUENCE</scope>
    <source>
        <strain evidence="1">Rsan-2018</strain>
    </source>
</reference>
<protein>
    <submittedName>
        <fullName evidence="1">Uncharacterized protein</fullName>
    </submittedName>
</protein>
<gene>
    <name evidence="1" type="ORF">HPB52_006104</name>
</gene>
<evidence type="ECO:0000313" key="1">
    <source>
        <dbReference type="EMBL" id="KAH7961260.1"/>
    </source>
</evidence>
<reference evidence="1" key="2">
    <citation type="submission" date="2021-09" db="EMBL/GenBank/DDBJ databases">
        <authorList>
            <person name="Jia N."/>
            <person name="Wang J."/>
            <person name="Shi W."/>
            <person name="Du L."/>
            <person name="Sun Y."/>
            <person name="Zhan W."/>
            <person name="Jiang J."/>
            <person name="Wang Q."/>
            <person name="Zhang B."/>
            <person name="Ji P."/>
            <person name="Sakyi L.B."/>
            <person name="Cui X."/>
            <person name="Yuan T."/>
            <person name="Jiang B."/>
            <person name="Yang W."/>
            <person name="Lam T.T.-Y."/>
            <person name="Chang Q."/>
            <person name="Ding S."/>
            <person name="Wang X."/>
            <person name="Zhu J."/>
            <person name="Ruan X."/>
            <person name="Zhao L."/>
            <person name="Wei J."/>
            <person name="Que T."/>
            <person name="Du C."/>
            <person name="Cheng J."/>
            <person name="Dai P."/>
            <person name="Han X."/>
            <person name="Huang E."/>
            <person name="Gao Y."/>
            <person name="Liu J."/>
            <person name="Shao H."/>
            <person name="Ye R."/>
            <person name="Li L."/>
            <person name="Wei W."/>
            <person name="Wang X."/>
            <person name="Wang C."/>
            <person name="Huo Q."/>
            <person name="Li W."/>
            <person name="Guo W."/>
            <person name="Chen H."/>
            <person name="Chen S."/>
            <person name="Zhou L."/>
            <person name="Zhou L."/>
            <person name="Ni X."/>
            <person name="Tian J."/>
            <person name="Zhou Y."/>
            <person name="Sheng Y."/>
            <person name="Liu T."/>
            <person name="Pan Y."/>
            <person name="Xia L."/>
            <person name="Li J."/>
            <person name="Zhao F."/>
            <person name="Cao W."/>
        </authorList>
    </citation>
    <scope>NUCLEOTIDE SEQUENCE</scope>
    <source>
        <strain evidence="1">Rsan-2018</strain>
        <tissue evidence="1">Larvae</tissue>
    </source>
</reference>
<name>A0A9D4SY30_RHISA</name>